<name>A0A9Q3IH75_9BASI</name>
<sequence>MFYLVSSIRKSSSDSSISESSIEIQTRLAPRGLITKEPFISQVEVEGITTSNQMNLNQGIKVINQKDNNVSPEERNKWKILELPQVPKGNNTDIPVSVEELVYFRKATGVGTSSNYLDRHNELLSSSEEVHAPKKDRGSSEGLYTHGLQRTSPQDKSFVEKPKCFVKGPEVEVCPRKGQQPSGSS</sequence>
<protein>
    <submittedName>
        <fullName evidence="2">Uncharacterized protein</fullName>
    </submittedName>
</protein>
<evidence type="ECO:0000256" key="1">
    <source>
        <dbReference type="SAM" id="MobiDB-lite"/>
    </source>
</evidence>
<dbReference type="AlphaFoldDB" id="A0A9Q3IH75"/>
<accession>A0A9Q3IH75</accession>
<dbReference type="Proteomes" id="UP000765509">
    <property type="component" value="Unassembled WGS sequence"/>
</dbReference>
<feature type="region of interest" description="Disordered" evidence="1">
    <location>
        <begin position="125"/>
        <end position="160"/>
    </location>
</feature>
<feature type="compositionally biased region" description="Basic and acidic residues" evidence="1">
    <location>
        <begin position="125"/>
        <end position="139"/>
    </location>
</feature>
<evidence type="ECO:0000313" key="2">
    <source>
        <dbReference type="EMBL" id="MBW0541463.1"/>
    </source>
</evidence>
<dbReference type="EMBL" id="AVOT02046125">
    <property type="protein sequence ID" value="MBW0541463.1"/>
    <property type="molecule type" value="Genomic_DNA"/>
</dbReference>
<gene>
    <name evidence="2" type="ORF">O181_081178</name>
</gene>
<evidence type="ECO:0000313" key="3">
    <source>
        <dbReference type="Proteomes" id="UP000765509"/>
    </source>
</evidence>
<proteinExistence type="predicted"/>
<comment type="caution">
    <text evidence="2">The sequence shown here is derived from an EMBL/GenBank/DDBJ whole genome shotgun (WGS) entry which is preliminary data.</text>
</comment>
<reference evidence="2" key="1">
    <citation type="submission" date="2021-03" db="EMBL/GenBank/DDBJ databases">
        <title>Draft genome sequence of rust myrtle Austropuccinia psidii MF-1, a brazilian biotype.</title>
        <authorList>
            <person name="Quecine M.C."/>
            <person name="Pachon D.M.R."/>
            <person name="Bonatelli M.L."/>
            <person name="Correr F.H."/>
            <person name="Franceschini L.M."/>
            <person name="Leite T.F."/>
            <person name="Margarido G.R.A."/>
            <person name="Almeida C.A."/>
            <person name="Ferrarezi J.A."/>
            <person name="Labate C.A."/>
        </authorList>
    </citation>
    <scope>NUCLEOTIDE SEQUENCE</scope>
    <source>
        <strain evidence="2">MF-1</strain>
    </source>
</reference>
<organism evidence="2 3">
    <name type="scientific">Austropuccinia psidii MF-1</name>
    <dbReference type="NCBI Taxonomy" id="1389203"/>
    <lineage>
        <taxon>Eukaryota</taxon>
        <taxon>Fungi</taxon>
        <taxon>Dikarya</taxon>
        <taxon>Basidiomycota</taxon>
        <taxon>Pucciniomycotina</taxon>
        <taxon>Pucciniomycetes</taxon>
        <taxon>Pucciniales</taxon>
        <taxon>Sphaerophragmiaceae</taxon>
        <taxon>Austropuccinia</taxon>
    </lineage>
</organism>
<keyword evidence="3" id="KW-1185">Reference proteome</keyword>